<dbReference type="Proteomes" id="UP000076830">
    <property type="component" value="Chromosome"/>
</dbReference>
<feature type="chain" id="PRO_5007813163" description="Lipoprotein" evidence="1">
    <location>
        <begin position="24"/>
        <end position="305"/>
    </location>
</feature>
<proteinExistence type="predicted"/>
<name>A0A160DTU5_9GAMM</name>
<accession>A0A160DTU5</accession>
<protein>
    <recommendedName>
        <fullName evidence="4">Lipoprotein</fullName>
    </recommendedName>
</protein>
<feature type="signal peptide" evidence="1">
    <location>
        <begin position="1"/>
        <end position="23"/>
    </location>
</feature>
<dbReference type="STRING" id="1300342.I596_1803"/>
<keyword evidence="1" id="KW-0732">Signal</keyword>
<keyword evidence="3" id="KW-1185">Reference proteome</keyword>
<dbReference type="AlphaFoldDB" id="A0A160DTU5"/>
<dbReference type="EMBL" id="CP015249">
    <property type="protein sequence ID" value="ANB17827.1"/>
    <property type="molecule type" value="Genomic_DNA"/>
</dbReference>
<dbReference type="KEGG" id="dko:I596_1803"/>
<evidence type="ECO:0000313" key="2">
    <source>
        <dbReference type="EMBL" id="ANB17827.1"/>
    </source>
</evidence>
<gene>
    <name evidence="2" type="ORF">I596_1803</name>
</gene>
<sequence>MKRVLSMILLLPLAACHSLRPTAVAPAPAAAGVPDGLYDNHEQVWRAAGDAAALAPPRLRLQVRSYKGGWQTWRIEPEGGAPATWLMQVAATADGGQQMTPYRARVAAPKLDPAPDPNEWTALDACRLSPERPSQSGARLAADAAACATIAPGIGAAIAFLPIAVTRADEGIQLRVYADQARGPDAQAQVRRVHWYGGWAAVNGAGPQASADNRDWHMNRQLRLGNEGGRSALNWRDGTPSGWSLGLERLTFREGGTPVLKLSIIDDADGRVLAYAWADPRAERIGINLGWIQVGLERETKETSR</sequence>
<evidence type="ECO:0008006" key="4">
    <source>
        <dbReference type="Google" id="ProtNLM"/>
    </source>
</evidence>
<evidence type="ECO:0000256" key="1">
    <source>
        <dbReference type="SAM" id="SignalP"/>
    </source>
</evidence>
<evidence type="ECO:0000313" key="3">
    <source>
        <dbReference type="Proteomes" id="UP000076830"/>
    </source>
</evidence>
<organism evidence="2 3">
    <name type="scientific">Dokdonella koreensis DS-123</name>
    <dbReference type="NCBI Taxonomy" id="1300342"/>
    <lineage>
        <taxon>Bacteria</taxon>
        <taxon>Pseudomonadati</taxon>
        <taxon>Pseudomonadota</taxon>
        <taxon>Gammaproteobacteria</taxon>
        <taxon>Lysobacterales</taxon>
        <taxon>Rhodanobacteraceae</taxon>
        <taxon>Dokdonella</taxon>
    </lineage>
</organism>
<reference evidence="2 3" key="1">
    <citation type="submission" date="2016-04" db="EMBL/GenBank/DDBJ databases">
        <title>Complete genome sequence of Dokdonella koreensis DS-123T.</title>
        <authorList>
            <person name="Kim J.F."/>
            <person name="Lee H."/>
            <person name="Kwak M.-J."/>
        </authorList>
    </citation>
    <scope>NUCLEOTIDE SEQUENCE [LARGE SCALE GENOMIC DNA]</scope>
    <source>
        <strain evidence="2 3">DS-123</strain>
    </source>
</reference>